<dbReference type="KEGG" id="dbk:DGMP_17820"/>
<accession>A0A8D5FSU5</accession>
<dbReference type="RefSeq" id="WP_228857144.1">
    <property type="nucleotide sequence ID" value="NZ_AP024086.1"/>
</dbReference>
<evidence type="ECO:0000313" key="2">
    <source>
        <dbReference type="Proteomes" id="UP000826725"/>
    </source>
</evidence>
<protein>
    <submittedName>
        <fullName evidence="1">Uncharacterized protein</fullName>
    </submittedName>
</protein>
<dbReference type="AlphaFoldDB" id="A0A8D5FSU5"/>
<name>A0A8D5FSU5_9BACT</name>
<proteinExistence type="predicted"/>
<sequence>MILFNGRYSWDGTKKTEREPITWYPGAYDLKIIDRTGEGGEISHLKPYICIYTGTGEGQSISDNPEKFVKQICYDFSLPLEKVLWVEDLATGKDRYLVVSFEERGRMGDRVFYNVEKRKPFSGEMRMLLKELSQFEETV</sequence>
<gene>
    <name evidence="1" type="ORF">DGMP_17820</name>
</gene>
<evidence type="ECO:0000313" key="1">
    <source>
        <dbReference type="EMBL" id="BCL61089.1"/>
    </source>
</evidence>
<dbReference type="EMBL" id="AP024086">
    <property type="protein sequence ID" value="BCL61089.1"/>
    <property type="molecule type" value="Genomic_DNA"/>
</dbReference>
<dbReference type="Proteomes" id="UP000826725">
    <property type="component" value="Chromosome"/>
</dbReference>
<organism evidence="1 2">
    <name type="scientific">Desulfomarina profundi</name>
    <dbReference type="NCBI Taxonomy" id="2772557"/>
    <lineage>
        <taxon>Bacteria</taxon>
        <taxon>Pseudomonadati</taxon>
        <taxon>Thermodesulfobacteriota</taxon>
        <taxon>Desulfobulbia</taxon>
        <taxon>Desulfobulbales</taxon>
        <taxon>Desulfobulbaceae</taxon>
        <taxon>Desulfomarina</taxon>
    </lineage>
</organism>
<reference evidence="1" key="1">
    <citation type="submission" date="2020-09" db="EMBL/GenBank/DDBJ databases">
        <title>Desulfogranum mesoprofundum gen. nov., sp. nov., a novel mesophilic, sulfate-reducing chemolithoautotroph isolated from a deep-sea hydrothermal vent chimney in the Suiyo Seamount.</title>
        <authorList>
            <person name="Hashimoto Y."/>
            <person name="Nakagawa S."/>
        </authorList>
    </citation>
    <scope>NUCLEOTIDE SEQUENCE</scope>
    <source>
        <strain evidence="1">KT2</strain>
    </source>
</reference>
<keyword evidence="2" id="KW-1185">Reference proteome</keyword>